<dbReference type="EMBL" id="JBBHLL010000355">
    <property type="protein sequence ID" value="KAK7805034.1"/>
    <property type="molecule type" value="Genomic_DNA"/>
</dbReference>
<evidence type="ECO:0000313" key="2">
    <source>
        <dbReference type="Proteomes" id="UP001488838"/>
    </source>
</evidence>
<protein>
    <submittedName>
        <fullName evidence="1">Uncharacterized protein</fullName>
    </submittedName>
</protein>
<sequence length="62" mass="6505">MPGDVHLKYCFGKLAPGDAEDPLWGEDNEKGLSTDLSGGEASVGVLLPDDPLHNLGCGRQVL</sequence>
<organism evidence="1 2">
    <name type="scientific">Myodes glareolus</name>
    <name type="common">Bank vole</name>
    <name type="synonym">Clethrionomys glareolus</name>
    <dbReference type="NCBI Taxonomy" id="447135"/>
    <lineage>
        <taxon>Eukaryota</taxon>
        <taxon>Metazoa</taxon>
        <taxon>Chordata</taxon>
        <taxon>Craniata</taxon>
        <taxon>Vertebrata</taxon>
        <taxon>Euteleostomi</taxon>
        <taxon>Mammalia</taxon>
        <taxon>Eutheria</taxon>
        <taxon>Euarchontoglires</taxon>
        <taxon>Glires</taxon>
        <taxon>Rodentia</taxon>
        <taxon>Myomorpha</taxon>
        <taxon>Muroidea</taxon>
        <taxon>Cricetidae</taxon>
        <taxon>Arvicolinae</taxon>
        <taxon>Myodes</taxon>
    </lineage>
</organism>
<comment type="caution">
    <text evidence="1">The sequence shown here is derived from an EMBL/GenBank/DDBJ whole genome shotgun (WGS) entry which is preliminary data.</text>
</comment>
<evidence type="ECO:0000313" key="1">
    <source>
        <dbReference type="EMBL" id="KAK7805034.1"/>
    </source>
</evidence>
<accession>A0AAW0HSA5</accession>
<dbReference type="Proteomes" id="UP001488838">
    <property type="component" value="Unassembled WGS sequence"/>
</dbReference>
<keyword evidence="2" id="KW-1185">Reference proteome</keyword>
<proteinExistence type="predicted"/>
<gene>
    <name evidence="1" type="ORF">U0070_021716</name>
</gene>
<reference evidence="1 2" key="1">
    <citation type="journal article" date="2023" name="bioRxiv">
        <title>Conserved and derived expression patterns and positive selection on dental genes reveal complex evolutionary context of ever-growing rodent molars.</title>
        <authorList>
            <person name="Calamari Z.T."/>
            <person name="Song A."/>
            <person name="Cohen E."/>
            <person name="Akter M."/>
            <person name="Roy R.D."/>
            <person name="Hallikas O."/>
            <person name="Christensen M.M."/>
            <person name="Li P."/>
            <person name="Marangoni P."/>
            <person name="Jernvall J."/>
            <person name="Klein O.D."/>
        </authorList>
    </citation>
    <scope>NUCLEOTIDE SEQUENCE [LARGE SCALE GENOMIC DNA]</scope>
    <source>
        <strain evidence="1">V071</strain>
    </source>
</reference>
<name>A0AAW0HSA5_MYOGA</name>
<dbReference type="AlphaFoldDB" id="A0AAW0HSA5"/>